<dbReference type="AlphaFoldDB" id="A0A8D8A409"/>
<feature type="region of interest" description="Disordered" evidence="1">
    <location>
        <begin position="32"/>
        <end position="107"/>
    </location>
</feature>
<evidence type="ECO:0000313" key="2">
    <source>
        <dbReference type="EMBL" id="CAG6447786.1"/>
    </source>
</evidence>
<organism evidence="2">
    <name type="scientific">Culex pipiens</name>
    <name type="common">House mosquito</name>
    <dbReference type="NCBI Taxonomy" id="7175"/>
    <lineage>
        <taxon>Eukaryota</taxon>
        <taxon>Metazoa</taxon>
        <taxon>Ecdysozoa</taxon>
        <taxon>Arthropoda</taxon>
        <taxon>Hexapoda</taxon>
        <taxon>Insecta</taxon>
        <taxon>Pterygota</taxon>
        <taxon>Neoptera</taxon>
        <taxon>Endopterygota</taxon>
        <taxon>Diptera</taxon>
        <taxon>Nematocera</taxon>
        <taxon>Culicoidea</taxon>
        <taxon>Culicidae</taxon>
        <taxon>Culicinae</taxon>
        <taxon>Culicini</taxon>
        <taxon>Culex</taxon>
        <taxon>Culex</taxon>
    </lineage>
</organism>
<evidence type="ECO:0000256" key="1">
    <source>
        <dbReference type="SAM" id="MobiDB-lite"/>
    </source>
</evidence>
<dbReference type="EMBL" id="HBUE01009951">
    <property type="protein sequence ID" value="CAG6447786.1"/>
    <property type="molecule type" value="Transcribed_RNA"/>
</dbReference>
<feature type="compositionally biased region" description="Polar residues" evidence="1">
    <location>
        <begin position="61"/>
        <end position="107"/>
    </location>
</feature>
<protein>
    <submittedName>
        <fullName evidence="2">(northern house mosquito) hypothetical protein</fullName>
    </submittedName>
</protein>
<proteinExistence type="predicted"/>
<accession>A0A8D8A409</accession>
<reference evidence="2" key="1">
    <citation type="submission" date="2021-05" db="EMBL/GenBank/DDBJ databases">
        <authorList>
            <person name="Alioto T."/>
            <person name="Alioto T."/>
            <person name="Gomez Garrido J."/>
        </authorList>
    </citation>
    <scope>NUCLEOTIDE SEQUENCE</scope>
</reference>
<sequence length="107" mass="11570">MHTNQGGFETADASCWICPLVAFLLFQNFLSPPHPPLRNGTPDKRRSRSGLATAAGPDNCPASTETTRSSKSNHLCTTGRSSFRNLQVLKTPSSAPFPQLSRNEIGN</sequence>
<name>A0A8D8A409_CULPI</name>